<keyword evidence="12" id="KW-0443">Lipid metabolism</keyword>
<feature type="transmembrane region" description="Helical" evidence="21">
    <location>
        <begin position="224"/>
        <end position="245"/>
    </location>
</feature>
<evidence type="ECO:0000256" key="9">
    <source>
        <dbReference type="ARBA" id="ARBA00022741"/>
    </source>
</evidence>
<evidence type="ECO:0000313" key="23">
    <source>
        <dbReference type="EMBL" id="MDA3630724.1"/>
    </source>
</evidence>
<organism evidence="23 24">
    <name type="scientific">Saccharopolyspora oryzae</name>
    <dbReference type="NCBI Taxonomy" id="2997343"/>
    <lineage>
        <taxon>Bacteria</taxon>
        <taxon>Bacillati</taxon>
        <taxon>Actinomycetota</taxon>
        <taxon>Actinomycetes</taxon>
        <taxon>Pseudonocardiales</taxon>
        <taxon>Pseudonocardiaceae</taxon>
        <taxon>Saccharopolyspora</taxon>
    </lineage>
</organism>
<dbReference type="NCBIfam" id="NF001756">
    <property type="entry name" value="PRK00484.1"/>
    <property type="match status" value="1"/>
</dbReference>
<keyword evidence="24" id="KW-1185">Reference proteome</keyword>
<gene>
    <name evidence="23" type="primary">lysX</name>
    <name evidence="19" type="synonym">lysS</name>
    <name evidence="23" type="ORF">OU415_35230</name>
</gene>
<dbReference type="InterPro" id="IPR018149">
    <property type="entry name" value="Lys-tRNA-synth_II_C"/>
</dbReference>
<keyword evidence="19" id="KW-0460">Magnesium</keyword>
<dbReference type="InterPro" id="IPR006195">
    <property type="entry name" value="aa-tRNA-synth_II"/>
</dbReference>
<feature type="binding site" evidence="19">
    <location>
        <position position="1004"/>
    </location>
    <ligand>
        <name>Mg(2+)</name>
        <dbReference type="ChEBI" id="CHEBI:18420"/>
        <label>1</label>
    </ligand>
</feature>
<comment type="subcellular location">
    <subcellularLocation>
        <location evidence="1">Cell membrane</location>
        <topology evidence="1">Multi-pass membrane protein</topology>
    </subcellularLocation>
    <subcellularLocation>
        <location evidence="19">Cytoplasm</location>
    </subcellularLocation>
</comment>
<comment type="similarity">
    <text evidence="2">In the N-terminal section; belongs to the LPG synthetase family.</text>
</comment>
<evidence type="ECO:0000256" key="14">
    <source>
        <dbReference type="ARBA" id="ARBA00023251"/>
    </source>
</evidence>
<evidence type="ECO:0000256" key="18">
    <source>
        <dbReference type="ARBA" id="ARBA00048573"/>
    </source>
</evidence>
<evidence type="ECO:0000256" key="3">
    <source>
        <dbReference type="ARBA" id="ARBA00009968"/>
    </source>
</evidence>
<evidence type="ECO:0000256" key="6">
    <source>
        <dbReference type="ARBA" id="ARBA00022679"/>
    </source>
</evidence>
<evidence type="ECO:0000256" key="15">
    <source>
        <dbReference type="ARBA" id="ARBA00023268"/>
    </source>
</evidence>
<feature type="transmembrane region" description="Helical" evidence="21">
    <location>
        <begin position="162"/>
        <end position="188"/>
    </location>
</feature>
<proteinExistence type="inferred from homology"/>
<comment type="similarity">
    <text evidence="19">Belongs to the class-II aminoacyl-tRNA synthetase family.</text>
</comment>
<feature type="binding site" evidence="19">
    <location>
        <position position="1011"/>
    </location>
    <ligand>
        <name>Mg(2+)</name>
        <dbReference type="ChEBI" id="CHEBI:18420"/>
        <label>1</label>
    </ligand>
</feature>
<dbReference type="Gene3D" id="2.40.50.140">
    <property type="entry name" value="Nucleic acid-binding proteins"/>
    <property type="match status" value="1"/>
</dbReference>
<reference evidence="23 24" key="1">
    <citation type="submission" date="2022-11" db="EMBL/GenBank/DDBJ databases">
        <title>Draft genome sequence of Saccharopolyspora sp. WRP15-2 isolated from rhizosphere soils of wild rice in Thailand.</title>
        <authorList>
            <person name="Duangmal K."/>
            <person name="Kammanee S."/>
            <person name="Muangham S."/>
        </authorList>
    </citation>
    <scope>NUCLEOTIDE SEQUENCE [LARGE SCALE GENOMIC DNA]</scope>
    <source>
        <strain evidence="23 24">WRP15-2</strain>
    </source>
</reference>
<evidence type="ECO:0000256" key="8">
    <source>
        <dbReference type="ARBA" id="ARBA00022723"/>
    </source>
</evidence>
<evidence type="ECO:0000259" key="22">
    <source>
        <dbReference type="PROSITE" id="PS50862"/>
    </source>
</evidence>
<feature type="region of interest" description="Disordered" evidence="20">
    <location>
        <begin position="584"/>
        <end position="613"/>
    </location>
</feature>
<evidence type="ECO:0000313" key="24">
    <source>
        <dbReference type="Proteomes" id="UP001210380"/>
    </source>
</evidence>
<dbReference type="Pfam" id="PF09924">
    <property type="entry name" value="LPG_synthase_C"/>
    <property type="match status" value="1"/>
</dbReference>
<keyword evidence="5 19" id="KW-0436">Ligase</keyword>
<evidence type="ECO:0000256" key="17">
    <source>
        <dbReference type="ARBA" id="ARBA00047540"/>
    </source>
</evidence>
<comment type="function">
    <text evidence="16">Catalyzes the production of L-lysyl-tRNA(Lys)transfer and the transfer of a lysyl group from L-lysyl-tRNA(Lys) to membrane-bound phosphatidylglycerol (PG), which produces lysylphosphatidylglycerol (LPG), one of the components of the bacterial membrane with a positive net charge. LPG synthesis contributes to the resistance to cationic antimicrobial peptides (CAMPs) and likely protects M.tuberculosis against the CAMPs produced by competiting microorganisms (bacteriocins). In fact, the modification of anionic phosphatidylglycerol with positively charged L-lysine results in repulsion of the peptides.</text>
</comment>
<dbReference type="InterPro" id="IPR045864">
    <property type="entry name" value="aa-tRNA-synth_II/BPL/LPL"/>
</dbReference>
<keyword evidence="7 21" id="KW-0812">Transmembrane</keyword>
<evidence type="ECO:0000256" key="2">
    <source>
        <dbReference type="ARBA" id="ARBA00005270"/>
    </source>
</evidence>
<keyword evidence="13 19" id="KW-0030">Aminoacyl-tRNA synthetase</keyword>
<keyword evidence="10 19" id="KW-0067">ATP-binding</keyword>
<dbReference type="InterPro" id="IPR004364">
    <property type="entry name" value="Aa-tRNA-synt_II"/>
</dbReference>
<dbReference type="NCBIfam" id="TIGR00499">
    <property type="entry name" value="lysS_bact"/>
    <property type="match status" value="1"/>
</dbReference>
<evidence type="ECO:0000256" key="12">
    <source>
        <dbReference type="ARBA" id="ARBA00023098"/>
    </source>
</evidence>
<evidence type="ECO:0000256" key="5">
    <source>
        <dbReference type="ARBA" id="ARBA00022598"/>
    </source>
</evidence>
<feature type="transmembrane region" description="Helical" evidence="21">
    <location>
        <begin position="54"/>
        <end position="74"/>
    </location>
</feature>
<dbReference type="InterPro" id="IPR002313">
    <property type="entry name" value="Lys-tRNA-ligase_II"/>
</dbReference>
<dbReference type="Gene3D" id="3.30.930.10">
    <property type="entry name" value="Bira Bifunctional Protein, Domain 2"/>
    <property type="match status" value="1"/>
</dbReference>
<comment type="catalytic activity">
    <reaction evidence="18 19">
        <text>tRNA(Lys) + L-lysine + ATP = L-lysyl-tRNA(Lys) + AMP + diphosphate</text>
        <dbReference type="Rhea" id="RHEA:20792"/>
        <dbReference type="Rhea" id="RHEA-COMP:9696"/>
        <dbReference type="Rhea" id="RHEA-COMP:9697"/>
        <dbReference type="ChEBI" id="CHEBI:30616"/>
        <dbReference type="ChEBI" id="CHEBI:32551"/>
        <dbReference type="ChEBI" id="CHEBI:33019"/>
        <dbReference type="ChEBI" id="CHEBI:78442"/>
        <dbReference type="ChEBI" id="CHEBI:78529"/>
        <dbReference type="ChEBI" id="CHEBI:456215"/>
        <dbReference type="EC" id="6.1.1.6"/>
    </reaction>
</comment>
<evidence type="ECO:0000256" key="13">
    <source>
        <dbReference type="ARBA" id="ARBA00023146"/>
    </source>
</evidence>
<keyword evidence="6 23" id="KW-0808">Transferase</keyword>
<accession>A0ABT4V9U3</accession>
<dbReference type="GO" id="GO:0050071">
    <property type="term" value="F:phosphatidylglycerol lysyltransferase activity"/>
    <property type="evidence" value="ECO:0007669"/>
    <property type="project" value="UniProtKB-EC"/>
</dbReference>
<feature type="domain" description="Aminoacyl-transfer RNA synthetases class-II family profile" evidence="22">
    <location>
        <begin position="750"/>
        <end position="1091"/>
    </location>
</feature>
<evidence type="ECO:0000256" key="7">
    <source>
        <dbReference type="ARBA" id="ARBA00022692"/>
    </source>
</evidence>
<dbReference type="CDD" id="cd04322">
    <property type="entry name" value="LysRS_N"/>
    <property type="match status" value="1"/>
</dbReference>
<keyword evidence="9 19" id="KW-0547">Nucleotide-binding</keyword>
<keyword evidence="11 21" id="KW-1133">Transmembrane helix</keyword>
<keyword evidence="8 19" id="KW-0479">Metal-binding</keyword>
<keyword evidence="19" id="KW-0963">Cytoplasm</keyword>
<dbReference type="Proteomes" id="UP001210380">
    <property type="component" value="Unassembled WGS sequence"/>
</dbReference>
<evidence type="ECO:0000256" key="1">
    <source>
        <dbReference type="ARBA" id="ARBA00004651"/>
    </source>
</evidence>
<evidence type="ECO:0000256" key="11">
    <source>
        <dbReference type="ARBA" id="ARBA00022989"/>
    </source>
</evidence>
<dbReference type="InterPro" id="IPR031553">
    <property type="entry name" value="tRNA-synt_2_TM"/>
</dbReference>
<protein>
    <recommendedName>
        <fullName evidence="19">Lysine--tRNA ligase</fullName>
        <ecNumber evidence="19">6.1.1.6</ecNumber>
    </recommendedName>
    <alternativeName>
        <fullName evidence="19">Lysyl-tRNA synthetase</fullName>
        <shortName evidence="19">LysRS</shortName>
    </alternativeName>
</protein>
<sequence length="1093" mass="120417">MVEQTATGAHRWRSRIPSTTAGALFVIALLCVGSAVGLALFGNVQPVRRFVDNVLFPAPPNLAYGAFIAILAGALKRRKRFALWILLGILVLQLIGDVVVLVMLGDHFQAQWIAELGELGTRYQLAVAFAWVFIANIGISALAFGCLWWARDEFYGRSQHGSGYLAAAVFGVLVSAFVGLGFALVSAFHGSLHDTWSRFTWTVERVLGGAVDFDVTRVGHAPGWVNLVLGLFGMTALFASLYLLLRAQRLAAALHPEEEQQIRLLLAEHGEQDSLGYFATRRDKAVLFSDSRKSAITYRVVAGVCLASGDPLGDPEAWPPVIDKWLAMCREYTWTPAVMGVSEAGATAYSRAGMKVLQLGDEAILHTGEFDLDGRDMRPVRQAVNRVHRAGHTARVRRHREVPEPEMAEVARLAEAWRDTDTERGFSMALGRLGDPQDGECVLVEAVTDDGETVALLSLVPWGRGGLSLDLMRRDRDADNGVVEFMVNALVQAAPRLGVERISLNFAMFRAAFEEGARIGAGPVLRAWRGLLLFFSRWWQLESLYRSNVKYRPHWFPRYVAFAERRDLARVGIASAAAEGFLPAPRQTSTSDSSVPLPVPGAEPAEREHTEEQQQVRQDKLVALRDAGVDPYPVAVARAERCQDVVERHRGLLPDSRTGESTSVAGRVVLVRDHGGVCFATLRDFSGDLQVMLTAEQSGAELQRSWRQQVDIGDQVSVTGEIATSRKGEISILATDWQLAAKCLHPLPDKRRGLVDPEARVRQRHVDLIVRPEARAALRARSKAVQAVRQTLLDEDFLEVETPILQPVHGGANARPFTTHINAYDMRLYLRIAPELYLKRLCVGGVERLFEIGRNFRNEGVSHKHNPEFTMLEAYQAYGDYTTIRELCQNLVQAAAIAANGAPEAGGCDLSGDWPVVTVNDAVSQALGEEVTVDTDLPRLRQLCDAASVPYQQHWSRGAVLLEMYERLVEARTTTPTFYSDFPAEVSPLTRPHRDDPRLAERWDLVAFGTELGTGYSELVDPVEQRRRLTEQSLLASGGDPEAMELDEDFLAALAYGMPPTGGLGLGLDRLVMLLTGGSIRETLAFPLVKPRG</sequence>
<feature type="transmembrane region" description="Helical" evidence="21">
    <location>
        <begin position="21"/>
        <end position="42"/>
    </location>
</feature>
<dbReference type="PANTHER" id="PTHR42918:SF15">
    <property type="entry name" value="LYSINE--TRNA LIGASE, CHLOROPLASTIC_MITOCHONDRIAL"/>
    <property type="match status" value="1"/>
</dbReference>
<dbReference type="Pfam" id="PF16995">
    <property type="entry name" value="tRNA-synt_2_TM"/>
    <property type="match status" value="1"/>
</dbReference>
<dbReference type="EC" id="6.1.1.6" evidence="19"/>
<feature type="binding site" evidence="19">
    <location>
        <position position="1011"/>
    </location>
    <ligand>
        <name>Mg(2+)</name>
        <dbReference type="ChEBI" id="CHEBI:18420"/>
        <label>2</label>
    </ligand>
</feature>
<feature type="compositionally biased region" description="Basic and acidic residues" evidence="20">
    <location>
        <begin position="604"/>
        <end position="613"/>
    </location>
</feature>
<dbReference type="InterPro" id="IPR012340">
    <property type="entry name" value="NA-bd_OB-fold"/>
</dbReference>
<dbReference type="InterPro" id="IPR004365">
    <property type="entry name" value="NA-bd_OB_tRNA"/>
</dbReference>
<dbReference type="SUPFAM" id="SSF50249">
    <property type="entry name" value="Nucleic acid-binding proteins"/>
    <property type="match status" value="1"/>
</dbReference>
<feature type="transmembrane region" description="Helical" evidence="21">
    <location>
        <begin position="81"/>
        <end position="105"/>
    </location>
</feature>
<feature type="transmembrane region" description="Helical" evidence="21">
    <location>
        <begin position="125"/>
        <end position="150"/>
    </location>
</feature>
<dbReference type="Pfam" id="PF01336">
    <property type="entry name" value="tRNA_anti-codon"/>
    <property type="match status" value="1"/>
</dbReference>
<keyword evidence="19" id="KW-0648">Protein biosynthesis</keyword>
<dbReference type="PRINTS" id="PR00982">
    <property type="entry name" value="TRNASYNTHLYS"/>
</dbReference>
<evidence type="ECO:0000256" key="19">
    <source>
        <dbReference type="HAMAP-Rule" id="MF_00252"/>
    </source>
</evidence>
<keyword evidence="15" id="KW-0511">Multifunctional enzyme</keyword>
<evidence type="ECO:0000256" key="20">
    <source>
        <dbReference type="SAM" id="MobiDB-lite"/>
    </source>
</evidence>
<keyword evidence="14" id="KW-0046">Antibiotic resistance</keyword>
<dbReference type="RefSeq" id="WP_270953948.1">
    <property type="nucleotide sequence ID" value="NZ_JAQGLA010000115.1"/>
</dbReference>
<keyword evidence="23" id="KW-0012">Acyltransferase</keyword>
<evidence type="ECO:0000256" key="10">
    <source>
        <dbReference type="ARBA" id="ARBA00022840"/>
    </source>
</evidence>
<dbReference type="PROSITE" id="PS50862">
    <property type="entry name" value="AA_TRNA_LIGASE_II"/>
    <property type="match status" value="1"/>
</dbReference>
<dbReference type="HAMAP" id="MF_00252">
    <property type="entry name" value="Lys_tRNA_synth_class2"/>
    <property type="match status" value="1"/>
</dbReference>
<evidence type="ECO:0000256" key="16">
    <source>
        <dbReference type="ARBA" id="ARBA00024681"/>
    </source>
</evidence>
<dbReference type="Pfam" id="PF00152">
    <property type="entry name" value="tRNA-synt_2"/>
    <property type="match status" value="1"/>
</dbReference>
<dbReference type="InterPro" id="IPR044136">
    <property type="entry name" value="Lys-tRNA-ligase_II_N"/>
</dbReference>
<keyword evidence="21" id="KW-0472">Membrane</keyword>
<evidence type="ECO:0000256" key="4">
    <source>
        <dbReference type="ARBA" id="ARBA00022475"/>
    </source>
</evidence>
<comment type="cofactor">
    <cofactor evidence="19">
        <name>Mg(2+)</name>
        <dbReference type="ChEBI" id="CHEBI:18420"/>
    </cofactor>
    <text evidence="19">Binds 3 Mg(2+) ions per subunit.</text>
</comment>
<dbReference type="PANTHER" id="PTHR42918">
    <property type="entry name" value="LYSYL-TRNA SYNTHETASE"/>
    <property type="match status" value="1"/>
</dbReference>
<keyword evidence="4" id="KW-1003">Cell membrane</keyword>
<dbReference type="NCBIfam" id="NF002821">
    <property type="entry name" value="PRK02983.1"/>
    <property type="match status" value="1"/>
</dbReference>
<name>A0ABT4V9U3_9PSEU</name>
<comment type="caution">
    <text evidence="23">The sequence shown here is derived from an EMBL/GenBank/DDBJ whole genome shotgun (WGS) entry which is preliminary data.</text>
</comment>
<comment type="subunit">
    <text evidence="19">Homodimer.</text>
</comment>
<comment type="catalytic activity">
    <reaction evidence="17">
        <text>L-lysyl-tRNA(Lys) + a 1,2-diacyl-sn-glycero-3-phospho-(1'-sn-glycerol) = a 1,2-diacyl-sn-glycero-3-phospho-1'-(3'-O-L-lysyl)-sn-glycerol + tRNA(Lys)</text>
        <dbReference type="Rhea" id="RHEA:10668"/>
        <dbReference type="Rhea" id="RHEA-COMP:9696"/>
        <dbReference type="Rhea" id="RHEA-COMP:9697"/>
        <dbReference type="ChEBI" id="CHEBI:64716"/>
        <dbReference type="ChEBI" id="CHEBI:75792"/>
        <dbReference type="ChEBI" id="CHEBI:78442"/>
        <dbReference type="ChEBI" id="CHEBI:78529"/>
        <dbReference type="EC" id="2.3.2.3"/>
    </reaction>
</comment>
<dbReference type="GO" id="GO:0004824">
    <property type="term" value="F:lysine-tRNA ligase activity"/>
    <property type="evidence" value="ECO:0007669"/>
    <property type="project" value="UniProtKB-EC"/>
</dbReference>
<evidence type="ECO:0000256" key="21">
    <source>
        <dbReference type="SAM" id="Phobius"/>
    </source>
</evidence>
<dbReference type="EMBL" id="JAQGLA010000115">
    <property type="protein sequence ID" value="MDA3630724.1"/>
    <property type="molecule type" value="Genomic_DNA"/>
</dbReference>
<comment type="similarity">
    <text evidence="3">In the C-terminal section; belongs to the class-II aminoacyl-tRNA synthetase family.</text>
</comment>
<dbReference type="InterPro" id="IPR024320">
    <property type="entry name" value="LPG_synthase_C"/>
</dbReference>
<dbReference type="SUPFAM" id="SSF55681">
    <property type="entry name" value="Class II aaRS and biotin synthetases"/>
    <property type="match status" value="1"/>
</dbReference>